<dbReference type="AlphaFoldDB" id="T1IWE5"/>
<dbReference type="EMBL" id="JH431612">
    <property type="status" value="NOT_ANNOTATED_CDS"/>
    <property type="molecule type" value="Genomic_DNA"/>
</dbReference>
<dbReference type="Proteomes" id="UP000014500">
    <property type="component" value="Unassembled WGS sequence"/>
</dbReference>
<keyword evidence="2" id="KW-1185">Reference proteome</keyword>
<protein>
    <submittedName>
        <fullName evidence="1">Uncharacterized protein</fullName>
    </submittedName>
</protein>
<sequence length="201" mass="23150">MKREITNQHNPKQVQKTTTKYTFSDRIKKKLTKASTAPSKSGYHNLRQIVNSHVIGKREKKLKPKLTSVQNFTIIKIKRQIVPTQRKVRPIRPIAEERASKKKVRQISQSLPTIRLSTLKPSRQELGQITKTFDEWKLELNVCGTNGSTSVNIARNRVLITRRYLCNEVWHVVKKSYTIPNKFSVISSYNVNGKITIVATN</sequence>
<reference evidence="1" key="2">
    <citation type="submission" date="2015-02" db="UniProtKB">
        <authorList>
            <consortium name="EnsemblMetazoa"/>
        </authorList>
    </citation>
    <scope>IDENTIFICATION</scope>
</reference>
<name>T1IWE5_STRMM</name>
<evidence type="ECO:0000313" key="2">
    <source>
        <dbReference type="Proteomes" id="UP000014500"/>
    </source>
</evidence>
<organism evidence="1 2">
    <name type="scientific">Strigamia maritima</name>
    <name type="common">European centipede</name>
    <name type="synonym">Geophilus maritimus</name>
    <dbReference type="NCBI Taxonomy" id="126957"/>
    <lineage>
        <taxon>Eukaryota</taxon>
        <taxon>Metazoa</taxon>
        <taxon>Ecdysozoa</taxon>
        <taxon>Arthropoda</taxon>
        <taxon>Myriapoda</taxon>
        <taxon>Chilopoda</taxon>
        <taxon>Pleurostigmophora</taxon>
        <taxon>Geophilomorpha</taxon>
        <taxon>Linotaeniidae</taxon>
        <taxon>Strigamia</taxon>
    </lineage>
</organism>
<dbReference type="HOGENOM" id="CLU_1361962_0_0_1"/>
<proteinExistence type="predicted"/>
<reference evidence="2" key="1">
    <citation type="submission" date="2011-05" db="EMBL/GenBank/DDBJ databases">
        <authorList>
            <person name="Richards S.R."/>
            <person name="Qu J."/>
            <person name="Jiang H."/>
            <person name="Jhangiani S.N."/>
            <person name="Agravi P."/>
            <person name="Goodspeed R."/>
            <person name="Gross S."/>
            <person name="Mandapat C."/>
            <person name="Jackson L."/>
            <person name="Mathew T."/>
            <person name="Pu L."/>
            <person name="Thornton R."/>
            <person name="Saada N."/>
            <person name="Wilczek-Boney K.B."/>
            <person name="Lee S."/>
            <person name="Kovar C."/>
            <person name="Wu Y."/>
            <person name="Scherer S.E."/>
            <person name="Worley K.C."/>
            <person name="Muzny D.M."/>
            <person name="Gibbs R."/>
        </authorList>
    </citation>
    <scope>NUCLEOTIDE SEQUENCE</scope>
    <source>
        <strain evidence="2">Brora</strain>
    </source>
</reference>
<dbReference type="EnsemblMetazoa" id="SMAR005512-RA">
    <property type="protein sequence ID" value="SMAR005512-PA"/>
    <property type="gene ID" value="SMAR005512"/>
</dbReference>
<accession>T1IWE5</accession>
<evidence type="ECO:0000313" key="1">
    <source>
        <dbReference type="EnsemblMetazoa" id="SMAR005512-PA"/>
    </source>
</evidence>